<dbReference type="Proteomes" id="UP000515220">
    <property type="component" value="Chromosome"/>
</dbReference>
<dbReference type="GO" id="GO:0000287">
    <property type="term" value="F:magnesium ion binding"/>
    <property type="evidence" value="ECO:0007669"/>
    <property type="project" value="UniProtKB-UniRule"/>
</dbReference>
<evidence type="ECO:0000256" key="3">
    <source>
        <dbReference type="ARBA" id="ARBA00022801"/>
    </source>
</evidence>
<dbReference type="UniPathway" id="UPA00610">
    <property type="reaction ID" value="UER00666"/>
</dbReference>
<dbReference type="CDD" id="cd07557">
    <property type="entry name" value="trimeric_dUTPase"/>
    <property type="match status" value="1"/>
</dbReference>
<proteinExistence type="inferred from homology"/>
<comment type="catalytic activity">
    <reaction evidence="6 7">
        <text>dUTP + H2O = dUMP + diphosphate + H(+)</text>
        <dbReference type="Rhea" id="RHEA:10248"/>
        <dbReference type="ChEBI" id="CHEBI:15377"/>
        <dbReference type="ChEBI" id="CHEBI:15378"/>
        <dbReference type="ChEBI" id="CHEBI:33019"/>
        <dbReference type="ChEBI" id="CHEBI:61555"/>
        <dbReference type="ChEBI" id="CHEBI:246422"/>
        <dbReference type="EC" id="3.6.1.23"/>
    </reaction>
</comment>
<dbReference type="PANTHER" id="PTHR11241">
    <property type="entry name" value="DEOXYURIDINE 5'-TRIPHOSPHATE NUCLEOTIDOHYDROLASE"/>
    <property type="match status" value="1"/>
</dbReference>
<comment type="cofactor">
    <cofactor evidence="7">
        <name>Mg(2+)</name>
        <dbReference type="ChEBI" id="CHEBI:18420"/>
    </cofactor>
</comment>
<dbReference type="NCBIfam" id="TIGR00576">
    <property type="entry name" value="dut"/>
    <property type="match status" value="1"/>
</dbReference>
<dbReference type="NCBIfam" id="NF001862">
    <property type="entry name" value="PRK00601.1"/>
    <property type="match status" value="1"/>
</dbReference>
<dbReference type="EC" id="3.6.1.23" evidence="7"/>
<name>A0A6S6PFI1_ACEAC</name>
<evidence type="ECO:0000256" key="4">
    <source>
        <dbReference type="ARBA" id="ARBA00022842"/>
    </source>
</evidence>
<evidence type="ECO:0000256" key="2">
    <source>
        <dbReference type="ARBA" id="ARBA00022723"/>
    </source>
</evidence>
<evidence type="ECO:0000256" key="1">
    <source>
        <dbReference type="ARBA" id="ARBA00006581"/>
    </source>
</evidence>
<dbReference type="InterPro" id="IPR036157">
    <property type="entry name" value="dUTPase-like_sf"/>
</dbReference>
<accession>A0A6S6PFI1</accession>
<comment type="function">
    <text evidence="7">This enzyme is involved in nucleotide metabolism: it produces dUMP, the immediate precursor of thymidine nucleotides and it decreases the intracellular concentration of dUTP so that uracil cannot be incorporated into DNA.</text>
</comment>
<dbReference type="SUPFAM" id="SSF51283">
    <property type="entry name" value="dUTPase-like"/>
    <property type="match status" value="1"/>
</dbReference>
<dbReference type="FunFam" id="2.70.40.10:FF:000002">
    <property type="entry name" value="dUTP diphosphatase"/>
    <property type="match status" value="1"/>
</dbReference>
<feature type="domain" description="dUTPase-like" evidence="8">
    <location>
        <begin position="43"/>
        <end position="173"/>
    </location>
</feature>
<comment type="pathway">
    <text evidence="7">Pyrimidine metabolism; dUMP biosynthesis; dUMP from dCTP (dUTP route): step 2/2.</text>
</comment>
<evidence type="ECO:0000256" key="5">
    <source>
        <dbReference type="ARBA" id="ARBA00023080"/>
    </source>
</evidence>
<comment type="similarity">
    <text evidence="1 7">Belongs to the dUTPase family.</text>
</comment>
<keyword evidence="4 7" id="KW-0460">Magnesium</keyword>
<dbReference type="Gene3D" id="2.70.40.10">
    <property type="match status" value="1"/>
</dbReference>
<evidence type="ECO:0000256" key="7">
    <source>
        <dbReference type="HAMAP-Rule" id="MF_00116"/>
    </source>
</evidence>
<gene>
    <name evidence="7 9" type="primary">dut</name>
    <name evidence="9" type="ORF">AAJCM20276_23510</name>
</gene>
<feature type="binding site" evidence="7">
    <location>
        <begin position="111"/>
        <end position="113"/>
    </location>
    <ligand>
        <name>substrate</name>
    </ligand>
</feature>
<keyword evidence="2 7" id="KW-0479">Metal-binding</keyword>
<dbReference type="GO" id="GO:0046081">
    <property type="term" value="P:dUTP catabolic process"/>
    <property type="evidence" value="ECO:0007669"/>
    <property type="project" value="InterPro"/>
</dbReference>
<keyword evidence="5 7" id="KW-0546">Nucleotide metabolism</keyword>
<dbReference type="GO" id="GO:0006226">
    <property type="term" value="P:dUMP biosynthetic process"/>
    <property type="evidence" value="ECO:0007669"/>
    <property type="project" value="UniProtKB-UniRule"/>
</dbReference>
<dbReference type="InterPro" id="IPR029054">
    <property type="entry name" value="dUTPase-like"/>
</dbReference>
<dbReference type="GO" id="GO:0004170">
    <property type="term" value="F:dUTP diphosphatase activity"/>
    <property type="evidence" value="ECO:0007669"/>
    <property type="project" value="UniProtKB-UniRule"/>
</dbReference>
<reference evidence="9 10" key="1">
    <citation type="submission" date="2020-07" db="EMBL/GenBank/DDBJ databases">
        <title>Complete Genome Sequence of an acetic acid bacterium, Acetobacter aceti JCM20276.</title>
        <authorList>
            <person name="Hirose Y."/>
            <person name="Mihara H."/>
        </authorList>
    </citation>
    <scope>NUCLEOTIDE SEQUENCE [LARGE SCALE GENOMIC DNA]</scope>
    <source>
        <strain evidence="9 10">JCM20276</strain>
    </source>
</reference>
<evidence type="ECO:0000259" key="8">
    <source>
        <dbReference type="Pfam" id="PF00692"/>
    </source>
</evidence>
<dbReference type="AlphaFoldDB" id="A0A6S6PFI1"/>
<sequence>MQPQKKAANDAFFSITLGNGSLFVNAPVVQVAVRRLPRSEGLPLPSYATAGAAGMDLLAAVDSTVTVPPGERALIPTGLCIALPAGYELQIRPRSGLALKHGITLPNSPGTIDEDYRGELCVILMNTGQEAFTVERGMRIAQAVVAPVFRVAWNEVDDLDSTERGAGGFGSTGTHSS</sequence>
<evidence type="ECO:0000313" key="10">
    <source>
        <dbReference type="Proteomes" id="UP000515220"/>
    </source>
</evidence>
<feature type="binding site" evidence="7">
    <location>
        <begin position="94"/>
        <end position="96"/>
    </location>
    <ligand>
        <name>substrate</name>
    </ligand>
</feature>
<evidence type="ECO:0000256" key="6">
    <source>
        <dbReference type="ARBA" id="ARBA00047686"/>
    </source>
</evidence>
<protein>
    <recommendedName>
        <fullName evidence="7">Deoxyuridine 5'-triphosphate nucleotidohydrolase</fullName>
        <shortName evidence="7">dUTPase</shortName>
        <ecNumber evidence="7">3.6.1.23</ecNumber>
    </recommendedName>
    <alternativeName>
        <fullName evidence="7">dUTP pyrophosphatase</fullName>
    </alternativeName>
</protein>
<dbReference type="EMBL" id="AP023326">
    <property type="protein sequence ID" value="BCI67727.1"/>
    <property type="molecule type" value="Genomic_DNA"/>
</dbReference>
<dbReference type="Pfam" id="PF00692">
    <property type="entry name" value="dUTPase"/>
    <property type="match status" value="1"/>
</dbReference>
<dbReference type="InterPro" id="IPR033704">
    <property type="entry name" value="dUTPase_trimeric"/>
</dbReference>
<keyword evidence="3 7" id="KW-0378">Hydrolase</keyword>
<comment type="caution">
    <text evidence="7">Lacks conserved residue(s) required for the propagation of feature annotation.</text>
</comment>
<feature type="binding site" evidence="7">
    <location>
        <position position="107"/>
    </location>
    <ligand>
        <name>substrate</name>
    </ligand>
</feature>
<organism evidence="9 10">
    <name type="scientific">Acetobacter aceti</name>
    <dbReference type="NCBI Taxonomy" id="435"/>
    <lineage>
        <taxon>Bacteria</taxon>
        <taxon>Pseudomonadati</taxon>
        <taxon>Pseudomonadota</taxon>
        <taxon>Alphaproteobacteria</taxon>
        <taxon>Acetobacterales</taxon>
        <taxon>Acetobacteraceae</taxon>
        <taxon>Acetobacter</taxon>
        <taxon>Acetobacter subgen. Acetobacter</taxon>
    </lineage>
</organism>
<dbReference type="HAMAP" id="MF_00116">
    <property type="entry name" value="dUTPase_bact"/>
    <property type="match status" value="1"/>
</dbReference>
<dbReference type="PANTHER" id="PTHR11241:SF0">
    <property type="entry name" value="DEOXYURIDINE 5'-TRIPHOSPHATE NUCLEOTIDOHYDROLASE"/>
    <property type="match status" value="1"/>
</dbReference>
<dbReference type="InterPro" id="IPR008181">
    <property type="entry name" value="dUTPase"/>
</dbReference>
<evidence type="ECO:0000313" key="9">
    <source>
        <dbReference type="EMBL" id="BCI67727.1"/>
    </source>
</evidence>